<feature type="compositionally biased region" description="Polar residues" evidence="1">
    <location>
        <begin position="128"/>
        <end position="144"/>
    </location>
</feature>
<dbReference type="EMBL" id="LMWU01000019">
    <property type="protein sequence ID" value="KUN68842.1"/>
    <property type="molecule type" value="Genomic_DNA"/>
</dbReference>
<reference evidence="2 3" key="1">
    <citation type="submission" date="2015-10" db="EMBL/GenBank/DDBJ databases">
        <title>Draft genome sequence of Streptomyces canus DSM 40017, type strain for the species Streptomyces canus.</title>
        <authorList>
            <person name="Ruckert C."/>
            <person name="Winkler A."/>
            <person name="Kalinowski J."/>
            <person name="Kampfer P."/>
            <person name="Glaeser S."/>
        </authorList>
    </citation>
    <scope>NUCLEOTIDE SEQUENCE [LARGE SCALE GENOMIC DNA]</scope>
    <source>
        <strain evidence="2 3">DSM 40017</strain>
    </source>
</reference>
<evidence type="ECO:0000313" key="3">
    <source>
        <dbReference type="Proteomes" id="UP000053669"/>
    </source>
</evidence>
<comment type="caution">
    <text evidence="2">The sequence shown here is derived from an EMBL/GenBank/DDBJ whole genome shotgun (WGS) entry which is preliminary data.</text>
</comment>
<dbReference type="Proteomes" id="UP000053669">
    <property type="component" value="Unassembled WGS sequence"/>
</dbReference>
<sequence length="144" mass="15539">MAHAATDSVQDAACTLLGIPFIGTDHVFRLNRTRVEAFSGAHADLFTHLSRGRLQQYRSDVHALRPKSPADTWDEEWNGPVSKHQDGSVLAMHLLENPGSAGGVGESLGRIDCVAAQQSESSRKMDQTRSATVSATSLQVNATR</sequence>
<evidence type="ECO:0000313" key="2">
    <source>
        <dbReference type="EMBL" id="KUN68842.1"/>
    </source>
</evidence>
<feature type="region of interest" description="Disordered" evidence="1">
    <location>
        <begin position="119"/>
        <end position="144"/>
    </location>
</feature>
<dbReference type="RefSeq" id="WP_059206900.1">
    <property type="nucleotide sequence ID" value="NZ_KQ948661.1"/>
</dbReference>
<evidence type="ECO:0000256" key="1">
    <source>
        <dbReference type="SAM" id="MobiDB-lite"/>
    </source>
</evidence>
<dbReference type="AlphaFoldDB" id="A0A101S7J5"/>
<name>A0A101S7J5_9ACTN</name>
<accession>A0A101S7J5</accession>
<gene>
    <name evidence="2" type="ORF">AQJ46_19975</name>
</gene>
<organism evidence="2 3">
    <name type="scientific">Streptomyces canus</name>
    <dbReference type="NCBI Taxonomy" id="58343"/>
    <lineage>
        <taxon>Bacteria</taxon>
        <taxon>Bacillati</taxon>
        <taxon>Actinomycetota</taxon>
        <taxon>Actinomycetes</taxon>
        <taxon>Kitasatosporales</taxon>
        <taxon>Streptomycetaceae</taxon>
        <taxon>Streptomyces</taxon>
        <taxon>Streptomyces aurantiacus group</taxon>
    </lineage>
</organism>
<protein>
    <submittedName>
        <fullName evidence="2">Uncharacterized protein</fullName>
    </submittedName>
</protein>
<proteinExistence type="predicted"/>